<feature type="domain" description="FBD" evidence="1">
    <location>
        <begin position="376"/>
        <end position="416"/>
    </location>
</feature>
<comment type="caution">
    <text evidence="3">The sequence shown here is derived from an EMBL/GenBank/DDBJ whole genome shotgun (WGS) entry which is preliminary data.</text>
</comment>
<dbReference type="InterPro" id="IPR055411">
    <property type="entry name" value="LRR_FXL15/At3g58940/PEG3-like"/>
</dbReference>
<name>A0ABR0WE59_REHGL</name>
<gene>
    <name evidence="3" type="ORF">DH2020_021948</name>
</gene>
<dbReference type="InterPro" id="IPR036047">
    <property type="entry name" value="F-box-like_dom_sf"/>
</dbReference>
<keyword evidence="4" id="KW-1185">Reference proteome</keyword>
<accession>A0ABR0WE59</accession>
<sequence>MEIAKQHSRKNRQKLLDGEQNMPSVDRLSGLPDAVLCHILYFLPTKLFVATNILAKRWRFLWSHVPNLDFDGENHGRGTSFSNIINRIMFLHKVQNLTTFRLYYKDNNISDYELETWVMIAMARNVQNLDVRLGCLLMLPRCLFTCKTLVDLRLIDCMGVPSSCTISLPSLKKLQFQIDEALPHLLIGCPVLEELIIDDIYIIDVKLDCFNIFSLTLKRLTVNFPFDSVIFCGIGFKVKINAPALTYLNLQDSVSTHISAQMLTYLIEADILFGYCMAEGEDYYFKSMVKFIDSLCNMKCLKLSSDLELESDRGHADHINRAFVDQSISIRRFNSLTKLELAADWFFLTKFLESADNLEVLIILEVRGSMKNWVKPKQVPTCLLSHLRSVRIDLFEGMENEFSMVRYLLWNAKVLERGLHRISLFQRRSACEIAFY</sequence>
<dbReference type="Pfam" id="PF08387">
    <property type="entry name" value="FBD"/>
    <property type="match status" value="1"/>
</dbReference>
<dbReference type="Proteomes" id="UP001318860">
    <property type="component" value="Unassembled WGS sequence"/>
</dbReference>
<evidence type="ECO:0000313" key="3">
    <source>
        <dbReference type="EMBL" id="KAK6145128.1"/>
    </source>
</evidence>
<evidence type="ECO:0000313" key="4">
    <source>
        <dbReference type="Proteomes" id="UP001318860"/>
    </source>
</evidence>
<dbReference type="InterPro" id="IPR053781">
    <property type="entry name" value="F-box_AtFBL13-like"/>
</dbReference>
<dbReference type="Pfam" id="PF24758">
    <property type="entry name" value="LRR_At5g56370"/>
    <property type="match status" value="1"/>
</dbReference>
<dbReference type="EMBL" id="JABTTQ020000012">
    <property type="protein sequence ID" value="KAK6145128.1"/>
    <property type="molecule type" value="Genomic_DNA"/>
</dbReference>
<dbReference type="InterPro" id="IPR032675">
    <property type="entry name" value="LRR_dom_sf"/>
</dbReference>
<feature type="domain" description="F-box/LRR-repeat protein 15/At3g58940/PEG3-like LRR" evidence="2">
    <location>
        <begin position="114"/>
        <end position="251"/>
    </location>
</feature>
<organism evidence="3 4">
    <name type="scientific">Rehmannia glutinosa</name>
    <name type="common">Chinese foxglove</name>
    <dbReference type="NCBI Taxonomy" id="99300"/>
    <lineage>
        <taxon>Eukaryota</taxon>
        <taxon>Viridiplantae</taxon>
        <taxon>Streptophyta</taxon>
        <taxon>Embryophyta</taxon>
        <taxon>Tracheophyta</taxon>
        <taxon>Spermatophyta</taxon>
        <taxon>Magnoliopsida</taxon>
        <taxon>eudicotyledons</taxon>
        <taxon>Gunneridae</taxon>
        <taxon>Pentapetalae</taxon>
        <taxon>asterids</taxon>
        <taxon>lamiids</taxon>
        <taxon>Lamiales</taxon>
        <taxon>Orobanchaceae</taxon>
        <taxon>Rehmannieae</taxon>
        <taxon>Rehmannia</taxon>
    </lineage>
</organism>
<reference evidence="3 4" key="1">
    <citation type="journal article" date="2021" name="Comput. Struct. Biotechnol. J.">
        <title>De novo genome assembly of the potent medicinal plant Rehmannia glutinosa using nanopore technology.</title>
        <authorList>
            <person name="Ma L."/>
            <person name="Dong C."/>
            <person name="Song C."/>
            <person name="Wang X."/>
            <person name="Zheng X."/>
            <person name="Niu Y."/>
            <person name="Chen S."/>
            <person name="Feng W."/>
        </authorList>
    </citation>
    <scope>NUCLEOTIDE SEQUENCE [LARGE SCALE GENOMIC DNA]</scope>
    <source>
        <strain evidence="3">DH-2019</strain>
    </source>
</reference>
<dbReference type="Gene3D" id="3.80.10.10">
    <property type="entry name" value="Ribonuclease Inhibitor"/>
    <property type="match status" value="1"/>
</dbReference>
<dbReference type="PANTHER" id="PTHR31900">
    <property type="entry name" value="F-BOX/RNI SUPERFAMILY PROTEIN-RELATED"/>
    <property type="match status" value="1"/>
</dbReference>
<proteinExistence type="predicted"/>
<dbReference type="InterPro" id="IPR050232">
    <property type="entry name" value="FBL13/AtMIF1-like"/>
</dbReference>
<dbReference type="SUPFAM" id="SSF52047">
    <property type="entry name" value="RNI-like"/>
    <property type="match status" value="1"/>
</dbReference>
<evidence type="ECO:0008006" key="5">
    <source>
        <dbReference type="Google" id="ProtNLM"/>
    </source>
</evidence>
<dbReference type="PANTHER" id="PTHR31900:SF34">
    <property type="entry name" value="EMB|CAB62440.1-RELATED"/>
    <property type="match status" value="1"/>
</dbReference>
<dbReference type="SUPFAM" id="SSF81383">
    <property type="entry name" value="F-box domain"/>
    <property type="match status" value="1"/>
</dbReference>
<dbReference type="CDD" id="cd22160">
    <property type="entry name" value="F-box_AtFBL13-like"/>
    <property type="match status" value="1"/>
</dbReference>
<dbReference type="InterPro" id="IPR006566">
    <property type="entry name" value="FBD"/>
</dbReference>
<protein>
    <recommendedName>
        <fullName evidence="5">F-box protein</fullName>
    </recommendedName>
</protein>
<evidence type="ECO:0000259" key="2">
    <source>
        <dbReference type="Pfam" id="PF24758"/>
    </source>
</evidence>
<evidence type="ECO:0000259" key="1">
    <source>
        <dbReference type="Pfam" id="PF08387"/>
    </source>
</evidence>